<protein>
    <submittedName>
        <fullName evidence="2">Uncharacterized protein</fullName>
    </submittedName>
</protein>
<reference evidence="2" key="1">
    <citation type="submission" date="2020-11" db="EMBL/GenBank/DDBJ databases">
        <authorList>
            <person name="Tran Van P."/>
        </authorList>
    </citation>
    <scope>NUCLEOTIDE SEQUENCE</scope>
</reference>
<feature type="region of interest" description="Disordered" evidence="1">
    <location>
        <begin position="73"/>
        <end position="99"/>
    </location>
</feature>
<dbReference type="AlphaFoldDB" id="A0A7R9GUG4"/>
<proteinExistence type="predicted"/>
<name>A0A7R9GUG4_TIMCR</name>
<gene>
    <name evidence="2" type="ORF">TCEB3V08_LOCUS4490</name>
</gene>
<evidence type="ECO:0000313" key="2">
    <source>
        <dbReference type="EMBL" id="CAD7398408.1"/>
    </source>
</evidence>
<evidence type="ECO:0000256" key="1">
    <source>
        <dbReference type="SAM" id="MobiDB-lite"/>
    </source>
</evidence>
<dbReference type="EMBL" id="OC317681">
    <property type="protein sequence ID" value="CAD7398408.1"/>
    <property type="molecule type" value="Genomic_DNA"/>
</dbReference>
<sequence length="298" mass="33677">MEAPWYVRKWALHRDLEIPIIKDPFRKLAQSFFEKLLGATNSLIHGLWNHIDPGGCQTYVKCDNPSLSTIPGKLTTDATSGAEEDSDSGVDKGNGLKQGFPTRVPREFAKAYENIIRLTGAAHTAMVPLNEKGWESLVYKLNKEGLISDLGKRGLQCSVETIVARIRAILLGIMTESEESDDAEGVGLVDPTPLLVKVQRFQRPEKFLRNFIVSMSKAAEMLELNFSECQVQRTKCTELITIREYFDRLGKQKISTEQRELTMFQDLENDEITVHNLKMFVDFVLHLPGTNASVEREF</sequence>
<accession>A0A7R9GUG4</accession>
<organism evidence="2">
    <name type="scientific">Timema cristinae</name>
    <name type="common">Walking stick</name>
    <dbReference type="NCBI Taxonomy" id="61476"/>
    <lineage>
        <taxon>Eukaryota</taxon>
        <taxon>Metazoa</taxon>
        <taxon>Ecdysozoa</taxon>
        <taxon>Arthropoda</taxon>
        <taxon>Hexapoda</taxon>
        <taxon>Insecta</taxon>
        <taxon>Pterygota</taxon>
        <taxon>Neoptera</taxon>
        <taxon>Polyneoptera</taxon>
        <taxon>Phasmatodea</taxon>
        <taxon>Timematodea</taxon>
        <taxon>Timematoidea</taxon>
        <taxon>Timematidae</taxon>
        <taxon>Timema</taxon>
    </lineage>
</organism>